<protein>
    <submittedName>
        <fullName evidence="1">Uncharacterized protein</fullName>
    </submittedName>
</protein>
<name>A0A8J2UCX8_9BACT</name>
<gene>
    <name evidence="1" type="ORF">GCM10011511_24870</name>
</gene>
<keyword evidence="2" id="KW-1185">Reference proteome</keyword>
<dbReference type="SUPFAM" id="SSF75005">
    <property type="entry name" value="Arabinanase/levansucrase/invertase"/>
    <property type="match status" value="1"/>
</dbReference>
<evidence type="ECO:0000313" key="2">
    <source>
        <dbReference type="Proteomes" id="UP000607559"/>
    </source>
</evidence>
<organism evidence="1 2">
    <name type="scientific">Puia dinghuensis</name>
    <dbReference type="NCBI Taxonomy" id="1792502"/>
    <lineage>
        <taxon>Bacteria</taxon>
        <taxon>Pseudomonadati</taxon>
        <taxon>Bacteroidota</taxon>
        <taxon>Chitinophagia</taxon>
        <taxon>Chitinophagales</taxon>
        <taxon>Chitinophagaceae</taxon>
        <taxon>Puia</taxon>
    </lineage>
</organism>
<dbReference type="AlphaFoldDB" id="A0A8J2UCX8"/>
<proteinExistence type="predicted"/>
<evidence type="ECO:0000313" key="1">
    <source>
        <dbReference type="EMBL" id="GGB00609.1"/>
    </source>
</evidence>
<dbReference type="RefSeq" id="WP_188931967.1">
    <property type="nucleotide sequence ID" value="NZ_BMJC01000002.1"/>
</dbReference>
<reference evidence="1" key="2">
    <citation type="submission" date="2020-09" db="EMBL/GenBank/DDBJ databases">
        <authorList>
            <person name="Sun Q."/>
            <person name="Zhou Y."/>
        </authorList>
    </citation>
    <scope>NUCLEOTIDE SEQUENCE</scope>
    <source>
        <strain evidence="1">CGMCC 1.15448</strain>
    </source>
</reference>
<dbReference type="InterPro" id="IPR023296">
    <property type="entry name" value="Glyco_hydro_beta-prop_sf"/>
</dbReference>
<dbReference type="EMBL" id="BMJC01000002">
    <property type="protein sequence ID" value="GGB00609.1"/>
    <property type="molecule type" value="Genomic_DNA"/>
</dbReference>
<dbReference type="Gene3D" id="2.120.10.10">
    <property type="match status" value="1"/>
</dbReference>
<sequence length="613" mass="67558">MPTTTRKRTESESDAVLAPGGSILRNRVTQVQPEKVLQFDRLGNPVLIPRKQLPSRPELREQMVAKGFALTPGGYRPSSLVQRIEQGQALHLGPITGDGTGEPRIVELTTNNVIKKIAQPSLQPSELPALGSGWITYAYWNNGTGHPISDFKTTWRVPPPPESKQNQTIFLFNGIQNYGANFGILQPVLQWGPSAAGGGQYWAVASWYVTSNGYAFHSPLVPVNPGDTLIGAMKMTGRSGQLFNYSCLFEGLNPTQLQVFGIAELLWCNETLEAYSIESFSDYPAAYNTPLRDINLLTGNGTPSVNWTPIDAVTDCGQHTIIVNNSSVNGEVDLYYRFKEILNDTAINAPGAVEFGNRLVVAWAGTDPEHHLNIIQSPEEDVWFDKLTLNDTSPAGATLCVFHNRLYLAWSGSGNQQLNVMSSANGIYWEQKVVLNETSVGRPALTVYRDQLVLGWVGSDLQRHLNVLFSGDGVNWHSKRTLGEEGIDAPALAAFNDRLFIAWTGTNHERNLNIMSSSDQGESWQNKVILPETSVAGPSLFVYSNQLYLSWSGTDINHSLNTILTNDGVHFTDKVTLWDSSDYTPILSTCYDGDMGVVWTGRDAFHHLNLMTL</sequence>
<reference evidence="1" key="1">
    <citation type="journal article" date="2014" name="Int. J. Syst. Evol. Microbiol.">
        <title>Complete genome sequence of Corynebacterium casei LMG S-19264T (=DSM 44701T), isolated from a smear-ripened cheese.</title>
        <authorList>
            <consortium name="US DOE Joint Genome Institute (JGI-PGF)"/>
            <person name="Walter F."/>
            <person name="Albersmeier A."/>
            <person name="Kalinowski J."/>
            <person name="Ruckert C."/>
        </authorList>
    </citation>
    <scope>NUCLEOTIDE SEQUENCE</scope>
    <source>
        <strain evidence="1">CGMCC 1.15448</strain>
    </source>
</reference>
<dbReference type="Proteomes" id="UP000607559">
    <property type="component" value="Unassembled WGS sequence"/>
</dbReference>
<comment type="caution">
    <text evidence="1">The sequence shown here is derived from an EMBL/GenBank/DDBJ whole genome shotgun (WGS) entry which is preliminary data.</text>
</comment>
<accession>A0A8J2UCX8</accession>